<dbReference type="GeneID" id="97320834"/>
<dbReference type="InterPro" id="IPR016181">
    <property type="entry name" value="Acyl_CoA_acyltransferase"/>
</dbReference>
<reference evidence="2 3" key="1">
    <citation type="submission" date="2017-02" db="EMBL/GenBank/DDBJ databases">
        <title>Blood Disease Bacterium A2-HR MARDI.</title>
        <authorList>
            <person name="Badrun R."/>
            <person name="Abu Bakar N."/>
            <person name="Laboh R."/>
        </authorList>
    </citation>
    <scope>NUCLEOTIDE SEQUENCE [LARGE SCALE GENOMIC DNA]</scope>
    <source>
        <strain evidence="2 3">A2-HR MARDI</strain>
        <plasmid evidence="3">Plasmid</plasmid>
    </source>
</reference>
<proteinExistence type="predicted"/>
<dbReference type="GO" id="GO:0016747">
    <property type="term" value="F:acyltransferase activity, transferring groups other than amino-acyl groups"/>
    <property type="evidence" value="ECO:0007669"/>
    <property type="project" value="InterPro"/>
</dbReference>
<sequence>MSVTEDEVVFRPAKLLDIPSIYQLAQVGSVAGAYADAYLGGTGHVLLLKQLLAVCLLPWFSSASIGDGLSPLAVLECDEELLGFAWIQQAMGAGCPLVTVLMFSVAPEHAGKGYGQALLGNVVRRLPKGAIVRAECTRYASRMKALLRRAGFVRRKQSLVKPGFHGLDVYEKTIE</sequence>
<dbReference type="Proteomes" id="UP000189628">
    <property type="component" value="Plasmid unnamed"/>
</dbReference>
<evidence type="ECO:0000313" key="2">
    <source>
        <dbReference type="EMBL" id="AQW32369.1"/>
    </source>
</evidence>
<gene>
    <name evidence="2" type="ORF">B0B51_21225</name>
</gene>
<dbReference type="RefSeq" id="WP_013212177.1">
    <property type="nucleotide sequence ID" value="NZ_CP019912.1"/>
</dbReference>
<dbReference type="PROSITE" id="PS51186">
    <property type="entry name" value="GNAT"/>
    <property type="match status" value="1"/>
</dbReference>
<evidence type="ECO:0000313" key="3">
    <source>
        <dbReference type="Proteomes" id="UP000189628"/>
    </source>
</evidence>
<dbReference type="InterPro" id="IPR000182">
    <property type="entry name" value="GNAT_dom"/>
</dbReference>
<keyword evidence="2" id="KW-0808">Transferase</keyword>
<dbReference type="EMBL" id="CP019912">
    <property type="protein sequence ID" value="AQW32369.1"/>
    <property type="molecule type" value="Genomic_DNA"/>
</dbReference>
<dbReference type="AlphaFoldDB" id="A0A1U9VNZ9"/>
<dbReference type="Gene3D" id="3.40.630.30">
    <property type="match status" value="1"/>
</dbReference>
<feature type="domain" description="N-acetyltransferase" evidence="1">
    <location>
        <begin position="8"/>
        <end position="175"/>
    </location>
</feature>
<geneLocation type="plasmid" evidence="2">
    <name>unnamed</name>
</geneLocation>
<organism evidence="2 3">
    <name type="scientific">blood disease bacterium A2-HR MARDI</name>
    <dbReference type="NCBI Taxonomy" id="1944648"/>
    <lineage>
        <taxon>Bacteria</taxon>
        <taxon>Pseudomonadati</taxon>
        <taxon>Pseudomonadota</taxon>
        <taxon>Betaproteobacteria</taxon>
        <taxon>Burkholderiales</taxon>
        <taxon>Burkholderiaceae</taxon>
        <taxon>Ralstonia</taxon>
        <taxon>Ralstonia solanacearum species complex</taxon>
    </lineage>
</organism>
<dbReference type="Pfam" id="PF13508">
    <property type="entry name" value="Acetyltransf_7"/>
    <property type="match status" value="1"/>
</dbReference>
<name>A0A1U9VNZ9_9RALS</name>
<keyword evidence="2" id="KW-0614">Plasmid</keyword>
<dbReference type="SUPFAM" id="SSF55729">
    <property type="entry name" value="Acyl-CoA N-acyltransferases (Nat)"/>
    <property type="match status" value="1"/>
</dbReference>
<evidence type="ECO:0000259" key="1">
    <source>
        <dbReference type="PROSITE" id="PS51186"/>
    </source>
</evidence>
<dbReference type="CDD" id="cd04301">
    <property type="entry name" value="NAT_SF"/>
    <property type="match status" value="1"/>
</dbReference>
<accession>A0A1U9VNZ9</accession>
<protein>
    <submittedName>
        <fullName evidence="2">N-acetyltransferase</fullName>
    </submittedName>
</protein>